<feature type="signal peptide" evidence="1">
    <location>
        <begin position="1"/>
        <end position="26"/>
    </location>
</feature>
<reference evidence="2" key="1">
    <citation type="journal article" date="2020" name="Stud. Mycol.">
        <title>101 Dothideomycetes genomes: a test case for predicting lifestyles and emergence of pathogens.</title>
        <authorList>
            <person name="Haridas S."/>
            <person name="Albert R."/>
            <person name="Binder M."/>
            <person name="Bloem J."/>
            <person name="Labutti K."/>
            <person name="Salamov A."/>
            <person name="Andreopoulos B."/>
            <person name="Baker S."/>
            <person name="Barry K."/>
            <person name="Bills G."/>
            <person name="Bluhm B."/>
            <person name="Cannon C."/>
            <person name="Castanera R."/>
            <person name="Culley D."/>
            <person name="Daum C."/>
            <person name="Ezra D."/>
            <person name="Gonzalez J."/>
            <person name="Henrissat B."/>
            <person name="Kuo A."/>
            <person name="Liang C."/>
            <person name="Lipzen A."/>
            <person name="Lutzoni F."/>
            <person name="Magnuson J."/>
            <person name="Mondo S."/>
            <person name="Nolan M."/>
            <person name="Ohm R."/>
            <person name="Pangilinan J."/>
            <person name="Park H.-J."/>
            <person name="Ramirez L."/>
            <person name="Alfaro M."/>
            <person name="Sun H."/>
            <person name="Tritt A."/>
            <person name="Yoshinaga Y."/>
            <person name="Zwiers L.-H."/>
            <person name="Turgeon B."/>
            <person name="Goodwin S."/>
            <person name="Spatafora J."/>
            <person name="Crous P."/>
            <person name="Grigoriev I."/>
        </authorList>
    </citation>
    <scope>NUCLEOTIDE SEQUENCE</scope>
    <source>
        <strain evidence="2">ATCC 74209</strain>
    </source>
</reference>
<evidence type="ECO:0000313" key="3">
    <source>
        <dbReference type="Proteomes" id="UP000799536"/>
    </source>
</evidence>
<name>A0A9P4MPK2_9PLEO</name>
<evidence type="ECO:0000256" key="1">
    <source>
        <dbReference type="SAM" id="SignalP"/>
    </source>
</evidence>
<dbReference type="EMBL" id="ML994152">
    <property type="protein sequence ID" value="KAF2198336.1"/>
    <property type="molecule type" value="Genomic_DNA"/>
</dbReference>
<evidence type="ECO:0000313" key="2">
    <source>
        <dbReference type="EMBL" id="KAF2198336.1"/>
    </source>
</evidence>
<sequence length="249" mass="27187">MLTNMMPAHSFALLSALFSSFPIASALIPRNTSILSTQVRNCNIPITAAFSANNSALNIVYAPSNSSLASLDTAGNTQETLCIVCTKIAWSDNLYGFVSSVDYDFWHRLDPGLLEQVDTRAGVEGRSEEAYFESSYIYGSPETSLLTHVHTTQPNDTAPLFLDSSVPTTSLCLRTIFKVMARGGVYGASGEIAKRGVFTQSVNLRWERGREEYCPRDRNGDIVCGEGEKAGCCEKVNGTMSIVRRDWGV</sequence>
<protein>
    <submittedName>
        <fullName evidence="2">Uncharacterized protein</fullName>
    </submittedName>
</protein>
<organism evidence="2 3">
    <name type="scientific">Delitschia confertaspora ATCC 74209</name>
    <dbReference type="NCBI Taxonomy" id="1513339"/>
    <lineage>
        <taxon>Eukaryota</taxon>
        <taxon>Fungi</taxon>
        <taxon>Dikarya</taxon>
        <taxon>Ascomycota</taxon>
        <taxon>Pezizomycotina</taxon>
        <taxon>Dothideomycetes</taxon>
        <taxon>Pleosporomycetidae</taxon>
        <taxon>Pleosporales</taxon>
        <taxon>Delitschiaceae</taxon>
        <taxon>Delitschia</taxon>
    </lineage>
</organism>
<feature type="chain" id="PRO_5040286094" evidence="1">
    <location>
        <begin position="27"/>
        <end position="249"/>
    </location>
</feature>
<proteinExistence type="predicted"/>
<keyword evidence="3" id="KW-1185">Reference proteome</keyword>
<accession>A0A9P4MPK2</accession>
<comment type="caution">
    <text evidence="2">The sequence shown here is derived from an EMBL/GenBank/DDBJ whole genome shotgun (WGS) entry which is preliminary data.</text>
</comment>
<gene>
    <name evidence="2" type="ORF">GQ43DRAFT_474645</name>
</gene>
<dbReference type="AlphaFoldDB" id="A0A9P4MPK2"/>
<keyword evidence="1" id="KW-0732">Signal</keyword>
<dbReference type="OrthoDB" id="3785610at2759"/>
<dbReference type="Proteomes" id="UP000799536">
    <property type="component" value="Unassembled WGS sequence"/>
</dbReference>